<evidence type="ECO:0000259" key="6">
    <source>
        <dbReference type="Pfam" id="PF00496"/>
    </source>
</evidence>
<dbReference type="PROSITE" id="PS51257">
    <property type="entry name" value="PROKAR_LIPOPROTEIN"/>
    <property type="match status" value="1"/>
</dbReference>
<evidence type="ECO:0000256" key="3">
    <source>
        <dbReference type="ARBA" id="ARBA00022729"/>
    </source>
</evidence>
<dbReference type="Proteomes" id="UP001551695">
    <property type="component" value="Unassembled WGS sequence"/>
</dbReference>
<dbReference type="RefSeq" id="WP_355088562.1">
    <property type="nucleotide sequence ID" value="NZ_JBEXKW010000045.1"/>
</dbReference>
<dbReference type="Gene3D" id="3.40.190.10">
    <property type="entry name" value="Periplasmic binding protein-like II"/>
    <property type="match status" value="1"/>
</dbReference>
<keyword evidence="8" id="KW-1185">Reference proteome</keyword>
<comment type="caution">
    <text evidence="7">The sequence shown here is derived from an EMBL/GenBank/DDBJ whole genome shotgun (WGS) entry which is preliminary data.</text>
</comment>
<protein>
    <submittedName>
        <fullName evidence="7">ABC transporter substrate-binding protein</fullName>
    </submittedName>
</protein>
<feature type="domain" description="Solute-binding protein family 5" evidence="6">
    <location>
        <begin position="86"/>
        <end position="440"/>
    </location>
</feature>
<sequence length="539" mass="56896">MIRSRLRIAAIAAAVTAAASLAACGSDSGSSGGDAGPPQPGGTLRYGLSQAPTCSDPAQAGTNQTIYVARQIVDSLTDQDPATGAITPWLARSWEVSPDATVFTYHLADGVTFSDGTPVTAESVKRNFDAIVKLGGAKAPLGTSYLTNYVGTTAVDRLTARVEFSKPNAQFLQASSTTQLGLLADSTTAKTAEQRCAGDNIGSGPFTYAGWRQDASATLAKRAGYNWGSDVFAHRGEAYLDRIEFTVVPESGVRTGSLTSGQLDAISDALVQDVPQLEAAGGRLLSTPNPGVTFGLQPNVTRGPLRDPAVRQALLPAIDRQQLIDTVLGPQFKPATSVLAANTPGYKDLSAQLSYDPAKAKTLLDQAGWTPGGDGIRVKNGERLSFGVLFSQVFGGNQAILELVQQQLRQVGVDLKLDLASISEVTARQNSKDFDSVYYNSTRADGDILRTSFGLAGRNFSAREAIPALDEVLDSQLSAGDTAARTQLIQTAQQRIFEAGLWVPTVELSQAIGAAGTVRDLKFEASARLQFFDTWLSGR</sequence>
<evidence type="ECO:0000256" key="4">
    <source>
        <dbReference type="SAM" id="MobiDB-lite"/>
    </source>
</evidence>
<evidence type="ECO:0000313" key="8">
    <source>
        <dbReference type="Proteomes" id="UP001551695"/>
    </source>
</evidence>
<dbReference type="SUPFAM" id="SSF53850">
    <property type="entry name" value="Periplasmic binding protein-like II"/>
    <property type="match status" value="1"/>
</dbReference>
<proteinExistence type="inferred from homology"/>
<feature type="region of interest" description="Disordered" evidence="4">
    <location>
        <begin position="26"/>
        <end position="49"/>
    </location>
</feature>
<evidence type="ECO:0000313" key="7">
    <source>
        <dbReference type="EMBL" id="MEV0706552.1"/>
    </source>
</evidence>
<keyword evidence="3 5" id="KW-0732">Signal</keyword>
<gene>
    <name evidence="7" type="ORF">AB0I48_03215</name>
</gene>
<dbReference type="PIRSF" id="PIRSF002741">
    <property type="entry name" value="MppA"/>
    <property type="match status" value="1"/>
</dbReference>
<feature type="chain" id="PRO_5045217701" evidence="5">
    <location>
        <begin position="23"/>
        <end position="539"/>
    </location>
</feature>
<evidence type="ECO:0000256" key="2">
    <source>
        <dbReference type="ARBA" id="ARBA00022448"/>
    </source>
</evidence>
<dbReference type="CDD" id="cd08492">
    <property type="entry name" value="PBP2_NikA_DppA_OppA_like_15"/>
    <property type="match status" value="1"/>
</dbReference>
<feature type="signal peptide" evidence="5">
    <location>
        <begin position="1"/>
        <end position="22"/>
    </location>
</feature>
<dbReference type="Gene3D" id="3.10.105.10">
    <property type="entry name" value="Dipeptide-binding Protein, Domain 3"/>
    <property type="match status" value="1"/>
</dbReference>
<organism evidence="7 8">
    <name type="scientific">Nocardia aurea</name>
    <dbReference type="NCBI Taxonomy" id="2144174"/>
    <lineage>
        <taxon>Bacteria</taxon>
        <taxon>Bacillati</taxon>
        <taxon>Actinomycetota</taxon>
        <taxon>Actinomycetes</taxon>
        <taxon>Mycobacteriales</taxon>
        <taxon>Nocardiaceae</taxon>
        <taxon>Nocardia</taxon>
    </lineage>
</organism>
<dbReference type="InterPro" id="IPR039424">
    <property type="entry name" value="SBP_5"/>
</dbReference>
<evidence type="ECO:0000256" key="1">
    <source>
        <dbReference type="ARBA" id="ARBA00005695"/>
    </source>
</evidence>
<name>A0ABV3FM96_9NOCA</name>
<keyword evidence="2" id="KW-0813">Transport</keyword>
<accession>A0ABV3FM96</accession>
<dbReference type="Pfam" id="PF00496">
    <property type="entry name" value="SBP_bac_5"/>
    <property type="match status" value="1"/>
</dbReference>
<evidence type="ECO:0000256" key="5">
    <source>
        <dbReference type="SAM" id="SignalP"/>
    </source>
</evidence>
<dbReference type="PANTHER" id="PTHR30290:SF9">
    <property type="entry name" value="OLIGOPEPTIDE-BINDING PROTEIN APPA"/>
    <property type="match status" value="1"/>
</dbReference>
<dbReference type="EMBL" id="JBFAKC010000001">
    <property type="protein sequence ID" value="MEV0706552.1"/>
    <property type="molecule type" value="Genomic_DNA"/>
</dbReference>
<comment type="similarity">
    <text evidence="1">Belongs to the bacterial solute-binding protein 5 family.</text>
</comment>
<dbReference type="InterPro" id="IPR030678">
    <property type="entry name" value="Peptide/Ni-bd"/>
</dbReference>
<reference evidence="7 8" key="1">
    <citation type="submission" date="2024-06" db="EMBL/GenBank/DDBJ databases">
        <title>The Natural Products Discovery Center: Release of the First 8490 Sequenced Strains for Exploring Actinobacteria Biosynthetic Diversity.</title>
        <authorList>
            <person name="Kalkreuter E."/>
            <person name="Kautsar S.A."/>
            <person name="Yang D."/>
            <person name="Bader C.D."/>
            <person name="Teijaro C.N."/>
            <person name="Fluegel L."/>
            <person name="Davis C.M."/>
            <person name="Simpson J.R."/>
            <person name="Lauterbach L."/>
            <person name="Steele A.D."/>
            <person name="Gui C."/>
            <person name="Meng S."/>
            <person name="Li G."/>
            <person name="Viehrig K."/>
            <person name="Ye F."/>
            <person name="Su P."/>
            <person name="Kiefer A.F."/>
            <person name="Nichols A."/>
            <person name="Cepeda A.J."/>
            <person name="Yan W."/>
            <person name="Fan B."/>
            <person name="Jiang Y."/>
            <person name="Adhikari A."/>
            <person name="Zheng C.-J."/>
            <person name="Schuster L."/>
            <person name="Cowan T.M."/>
            <person name="Smanski M.J."/>
            <person name="Chevrette M.G."/>
            <person name="De Carvalho L.P.S."/>
            <person name="Shen B."/>
        </authorList>
    </citation>
    <scope>NUCLEOTIDE SEQUENCE [LARGE SCALE GENOMIC DNA]</scope>
    <source>
        <strain evidence="7 8">NPDC050403</strain>
    </source>
</reference>
<dbReference type="InterPro" id="IPR000914">
    <property type="entry name" value="SBP_5_dom"/>
</dbReference>
<dbReference type="PANTHER" id="PTHR30290">
    <property type="entry name" value="PERIPLASMIC BINDING COMPONENT OF ABC TRANSPORTER"/>
    <property type="match status" value="1"/>
</dbReference>